<dbReference type="KEGG" id="psyt:DSAG12_03288"/>
<evidence type="ECO:0000256" key="1">
    <source>
        <dbReference type="ARBA" id="ARBA00004196"/>
    </source>
</evidence>
<dbReference type="PANTHER" id="PTHR34820:SF4">
    <property type="entry name" value="INNER MEMBRANE PROTEIN YEBZ"/>
    <property type="match status" value="1"/>
</dbReference>
<sequence length="159" mass="17614">MAAPFVPIIITTLHNLFTALWIGGMLTLAFAVFPSIMKVFGKSKETKLSISTIKKRMSIFVYVSMVGLILTGLLMAKQSGQSTGFLTFGNPYTTILSIKHILYILMILLSIFRSLIIDKLDKLTPPVKEKLNMIILIINILVGIAVLFLSAYISFMPTV</sequence>
<dbReference type="GO" id="GO:0005886">
    <property type="term" value="C:plasma membrane"/>
    <property type="evidence" value="ECO:0007669"/>
    <property type="project" value="TreeGrafter"/>
</dbReference>
<dbReference type="GO" id="GO:0006825">
    <property type="term" value="P:copper ion transport"/>
    <property type="evidence" value="ECO:0007669"/>
    <property type="project" value="InterPro"/>
</dbReference>
<comment type="subcellular location">
    <subcellularLocation>
        <location evidence="1">Cell envelope</location>
    </subcellularLocation>
</comment>
<proteinExistence type="predicted"/>
<dbReference type="Proteomes" id="UP000321408">
    <property type="component" value="Chromosome"/>
</dbReference>
<reference evidence="3 4" key="1">
    <citation type="journal article" date="2020" name="Nature">
        <title>Isolation of an archaeon at the prokaryote-eukaryote interface.</title>
        <authorList>
            <person name="Imachi H."/>
            <person name="Nobu M.K."/>
            <person name="Nakahara N."/>
            <person name="Morono Y."/>
            <person name="Ogawara M."/>
            <person name="Takaki Y."/>
            <person name="Takano Y."/>
            <person name="Uematsu K."/>
            <person name="Ikuta T."/>
            <person name="Ito M."/>
            <person name="Matsui Y."/>
            <person name="Miyazaki M."/>
            <person name="Murata K."/>
            <person name="Saito Y."/>
            <person name="Sakai S."/>
            <person name="Song C."/>
            <person name="Tasumi E."/>
            <person name="Yamanaka Y."/>
            <person name="Yamaguchi T."/>
            <person name="Kamagata Y."/>
            <person name="Tamaki H."/>
            <person name="Takai K."/>
        </authorList>
    </citation>
    <scope>NUCLEOTIDE SEQUENCE [LARGE SCALE GENOMIC DNA]</scope>
    <source>
        <strain evidence="3 4">MK-D1</strain>
    </source>
</reference>
<protein>
    <recommendedName>
        <fullName evidence="5">Copper resistance protein D</fullName>
    </recommendedName>
</protein>
<keyword evidence="2" id="KW-0812">Transmembrane</keyword>
<dbReference type="GeneID" id="41331256"/>
<feature type="transmembrane region" description="Helical" evidence="2">
    <location>
        <begin position="16"/>
        <end position="36"/>
    </location>
</feature>
<name>A0A5B9DEM8_9ARCH</name>
<keyword evidence="2" id="KW-0472">Membrane</keyword>
<reference evidence="3 4" key="2">
    <citation type="journal article" date="2024" name="Int. J. Syst. Evol. Microbiol.">
        <title>Promethearchaeum syntrophicum gen. nov., sp. nov., an anaerobic, obligately syntrophic archaeon, the first isolate of the lineage 'Asgard' archaea, and proposal of the new archaeal phylum Promethearchaeota phyl. nov. and kingdom Promethearchaeati regn. nov.</title>
        <authorList>
            <person name="Imachi H."/>
            <person name="Nobu M.K."/>
            <person name="Kato S."/>
            <person name="Takaki Y."/>
            <person name="Miyazaki M."/>
            <person name="Miyata M."/>
            <person name="Ogawara M."/>
            <person name="Saito Y."/>
            <person name="Sakai S."/>
            <person name="Tahara Y.O."/>
            <person name="Takano Y."/>
            <person name="Tasumi E."/>
            <person name="Uematsu K."/>
            <person name="Yoshimura T."/>
            <person name="Itoh T."/>
            <person name="Ohkuma M."/>
            <person name="Takai K."/>
        </authorList>
    </citation>
    <scope>NUCLEOTIDE SEQUENCE [LARGE SCALE GENOMIC DNA]</scope>
    <source>
        <strain evidence="3 4">MK-D1</strain>
    </source>
</reference>
<feature type="transmembrane region" description="Helical" evidence="2">
    <location>
        <begin position="133"/>
        <end position="155"/>
    </location>
</feature>
<evidence type="ECO:0000313" key="3">
    <source>
        <dbReference type="EMBL" id="QEE17451.1"/>
    </source>
</evidence>
<evidence type="ECO:0008006" key="5">
    <source>
        <dbReference type="Google" id="ProtNLM"/>
    </source>
</evidence>
<dbReference type="RefSeq" id="WP_147664344.1">
    <property type="nucleotide sequence ID" value="NZ_CP042905.2"/>
</dbReference>
<gene>
    <name evidence="3" type="ORF">DSAG12_03288</name>
</gene>
<dbReference type="PANTHER" id="PTHR34820">
    <property type="entry name" value="INNER MEMBRANE PROTEIN YEBZ"/>
    <property type="match status" value="1"/>
</dbReference>
<keyword evidence="4" id="KW-1185">Reference proteome</keyword>
<evidence type="ECO:0000313" key="4">
    <source>
        <dbReference type="Proteomes" id="UP000321408"/>
    </source>
</evidence>
<feature type="transmembrane region" description="Helical" evidence="2">
    <location>
        <begin position="57"/>
        <end position="75"/>
    </location>
</feature>
<dbReference type="AlphaFoldDB" id="A0A5B9DEM8"/>
<feature type="transmembrane region" description="Helical" evidence="2">
    <location>
        <begin position="95"/>
        <end position="112"/>
    </location>
</feature>
<accession>A0A5B9DEM8</accession>
<keyword evidence="2" id="KW-1133">Transmembrane helix</keyword>
<dbReference type="InterPro" id="IPR032694">
    <property type="entry name" value="CopC/D"/>
</dbReference>
<evidence type="ECO:0000256" key="2">
    <source>
        <dbReference type="SAM" id="Phobius"/>
    </source>
</evidence>
<dbReference type="EMBL" id="CP042905">
    <property type="protein sequence ID" value="QEE17451.1"/>
    <property type="molecule type" value="Genomic_DNA"/>
</dbReference>
<organism evidence="3 4">
    <name type="scientific">Promethearchaeum syntrophicum</name>
    <dbReference type="NCBI Taxonomy" id="2594042"/>
    <lineage>
        <taxon>Archaea</taxon>
        <taxon>Promethearchaeati</taxon>
        <taxon>Promethearchaeota</taxon>
        <taxon>Promethearchaeia</taxon>
        <taxon>Promethearchaeales</taxon>
        <taxon>Promethearchaeaceae</taxon>
        <taxon>Promethearchaeum</taxon>
    </lineage>
</organism>